<proteinExistence type="predicted"/>
<evidence type="ECO:0000256" key="1">
    <source>
        <dbReference type="SAM" id="Phobius"/>
    </source>
</evidence>
<dbReference type="HOGENOM" id="CLU_1552592_0_0_9"/>
<dbReference type="PATRIC" id="fig|1294142.3.peg.279"/>
<gene>
    <name evidence="2" type="ORF">CINTURNW_0280</name>
</gene>
<keyword evidence="1" id="KW-0812">Transmembrane</keyword>
<dbReference type="Pfam" id="PF07963">
    <property type="entry name" value="N_methyl"/>
    <property type="match status" value="1"/>
</dbReference>
<keyword evidence="1" id="KW-0472">Membrane</keyword>
<dbReference type="STRING" id="1294142.CINTURNW_0280"/>
<keyword evidence="3" id="KW-1185">Reference proteome</keyword>
<organism evidence="2 3">
    <name type="scientific">Clostridium intestinale URNW</name>
    <dbReference type="NCBI Taxonomy" id="1294142"/>
    <lineage>
        <taxon>Bacteria</taxon>
        <taxon>Bacillati</taxon>
        <taxon>Bacillota</taxon>
        <taxon>Clostridia</taxon>
        <taxon>Eubacteriales</taxon>
        <taxon>Clostridiaceae</taxon>
        <taxon>Clostridium</taxon>
    </lineage>
</organism>
<dbReference type="eggNOG" id="ENOG503256E">
    <property type="taxonomic scope" value="Bacteria"/>
</dbReference>
<evidence type="ECO:0008006" key="4">
    <source>
        <dbReference type="Google" id="ProtNLM"/>
    </source>
</evidence>
<name>U2NT30_9CLOT</name>
<feature type="transmembrane region" description="Helical" evidence="1">
    <location>
        <begin position="26"/>
        <end position="49"/>
    </location>
</feature>
<dbReference type="AlphaFoldDB" id="U2NT30"/>
<sequence>MEKIICLIKITMIEVIEMKKKKGFTLIEVIASIAMLVIIFSVISSLMLLTIKVNIRNEKDLDSNSVSKAFVELINSKKDADFKVNTPDNVYILVFDNIAELQNIFNNEFILGNSSIIKQENFDIATLDNSKKYAVKVKVIIKDLELGVLQFNITSWNLSKVNTSEISRTIYLAG</sequence>
<evidence type="ECO:0000313" key="2">
    <source>
        <dbReference type="EMBL" id="ERK32343.1"/>
    </source>
</evidence>
<comment type="caution">
    <text evidence="2">The sequence shown here is derived from an EMBL/GenBank/DDBJ whole genome shotgun (WGS) entry which is preliminary data.</text>
</comment>
<dbReference type="InterPro" id="IPR012902">
    <property type="entry name" value="N_methyl_site"/>
</dbReference>
<dbReference type="OrthoDB" id="1938884at2"/>
<keyword evidence="1" id="KW-1133">Transmembrane helix</keyword>
<reference evidence="2 3" key="1">
    <citation type="journal article" date="2013" name="Genome Announc.">
        <title>Draft Genome Sequence of the Hydrogen- and Ethanol-Producing Bacterium Clostridium intestinale Strain URNW.</title>
        <authorList>
            <person name="Lal S."/>
            <person name="Ramachandran U."/>
            <person name="Zhang X."/>
            <person name="Sparling R."/>
            <person name="Levin D.B."/>
        </authorList>
    </citation>
    <scope>NUCLEOTIDE SEQUENCE [LARGE SCALE GENOMIC DNA]</scope>
    <source>
        <strain evidence="2 3">URNW</strain>
    </source>
</reference>
<dbReference type="NCBIfam" id="TIGR02532">
    <property type="entry name" value="IV_pilin_GFxxxE"/>
    <property type="match status" value="1"/>
</dbReference>
<accession>U2NT30</accession>
<dbReference type="Proteomes" id="UP000016721">
    <property type="component" value="Unassembled WGS sequence"/>
</dbReference>
<protein>
    <recommendedName>
        <fullName evidence="4">Prepilin-type N-terminal cleavage/methylation domain-containing protein</fullName>
    </recommendedName>
</protein>
<dbReference type="EMBL" id="APJA01000004">
    <property type="protein sequence ID" value="ERK32343.1"/>
    <property type="molecule type" value="Genomic_DNA"/>
</dbReference>
<evidence type="ECO:0000313" key="3">
    <source>
        <dbReference type="Proteomes" id="UP000016721"/>
    </source>
</evidence>
<dbReference type="PROSITE" id="PS00409">
    <property type="entry name" value="PROKAR_NTER_METHYL"/>
    <property type="match status" value="1"/>
</dbReference>